<evidence type="ECO:0000259" key="8">
    <source>
        <dbReference type="Pfam" id="PF07715"/>
    </source>
</evidence>
<keyword evidence="4" id="KW-0998">Cell outer membrane</keyword>
<evidence type="ECO:0000259" key="7">
    <source>
        <dbReference type="Pfam" id="PF00593"/>
    </source>
</evidence>
<protein>
    <submittedName>
        <fullName evidence="9">TonB-dependent receptor</fullName>
    </submittedName>
</protein>
<dbReference type="Pfam" id="PF00593">
    <property type="entry name" value="TonB_dep_Rec_b-barrel"/>
    <property type="match status" value="1"/>
</dbReference>
<dbReference type="InterPro" id="IPR010104">
    <property type="entry name" value="TonB_rcpt_bac"/>
</dbReference>
<evidence type="ECO:0000256" key="2">
    <source>
        <dbReference type="ARBA" id="ARBA00009810"/>
    </source>
</evidence>
<evidence type="ECO:0000313" key="10">
    <source>
        <dbReference type="Proteomes" id="UP000290637"/>
    </source>
</evidence>
<dbReference type="InterPro" id="IPR037066">
    <property type="entry name" value="Plug_dom_sf"/>
</dbReference>
<dbReference type="SUPFAM" id="SSF56935">
    <property type="entry name" value="Porins"/>
    <property type="match status" value="1"/>
</dbReference>
<evidence type="ECO:0000256" key="4">
    <source>
        <dbReference type="ARBA" id="ARBA00023237"/>
    </source>
</evidence>
<keyword evidence="10" id="KW-1185">Reference proteome</keyword>
<feature type="compositionally biased region" description="Low complexity" evidence="6">
    <location>
        <begin position="126"/>
        <end position="148"/>
    </location>
</feature>
<evidence type="ECO:0000256" key="6">
    <source>
        <dbReference type="SAM" id="MobiDB-lite"/>
    </source>
</evidence>
<dbReference type="Gene3D" id="2.170.130.10">
    <property type="entry name" value="TonB-dependent receptor, plug domain"/>
    <property type="match status" value="1"/>
</dbReference>
<dbReference type="NCBIfam" id="TIGR01782">
    <property type="entry name" value="TonB-Xanth-Caul"/>
    <property type="match status" value="1"/>
</dbReference>
<gene>
    <name evidence="9" type="ORF">EWM63_01680</name>
</gene>
<comment type="similarity">
    <text evidence="2 5">Belongs to the TonB-dependent receptor family.</text>
</comment>
<dbReference type="Pfam" id="PF07715">
    <property type="entry name" value="Plug"/>
    <property type="match status" value="1"/>
</dbReference>
<feature type="domain" description="TonB-dependent receptor plug" evidence="8">
    <location>
        <begin position="174"/>
        <end position="284"/>
    </location>
</feature>
<organism evidence="9 10">
    <name type="scientific">Pseudoduganella lutea</name>
    <dbReference type="NCBI Taxonomy" id="321985"/>
    <lineage>
        <taxon>Bacteria</taxon>
        <taxon>Pseudomonadati</taxon>
        <taxon>Pseudomonadota</taxon>
        <taxon>Betaproteobacteria</taxon>
        <taxon>Burkholderiales</taxon>
        <taxon>Oxalobacteraceae</taxon>
        <taxon>Telluria group</taxon>
        <taxon>Pseudoduganella</taxon>
    </lineage>
</organism>
<evidence type="ECO:0000313" key="9">
    <source>
        <dbReference type="EMBL" id="QBE61864.1"/>
    </source>
</evidence>
<dbReference type="EMBL" id="CP035913">
    <property type="protein sequence ID" value="QBE61864.1"/>
    <property type="molecule type" value="Genomic_DNA"/>
</dbReference>
<name>A0A4P6KT81_9BURK</name>
<dbReference type="KEGG" id="plue:EWM63_01680"/>
<feature type="region of interest" description="Disordered" evidence="6">
    <location>
        <begin position="119"/>
        <end position="148"/>
    </location>
</feature>
<evidence type="ECO:0000256" key="1">
    <source>
        <dbReference type="ARBA" id="ARBA00004442"/>
    </source>
</evidence>
<dbReference type="Proteomes" id="UP000290637">
    <property type="component" value="Chromosome"/>
</dbReference>
<dbReference type="GO" id="GO:0009279">
    <property type="term" value="C:cell outer membrane"/>
    <property type="evidence" value="ECO:0007669"/>
    <property type="project" value="UniProtKB-SubCell"/>
</dbReference>
<dbReference type="OrthoDB" id="9145774at2"/>
<sequence length="1055" mass="115636">MARSRPKGSLFHARLSRHRIAVFAEKRMTGAISQLRDPRGVLHNSLHFQLRALLSGTCSNTLKSEAHARHVGCSGGLPRHACASITGDTMSPNNYNRKLISLAVASACAGFIQPALAQESGAPGNTAETTATATSTVEPAATTPAEPVAAGEVQQVTVTGFRSSLERAINLKRASIGTRDSIVAEDIGKFPEQNIADALVRLPGVEVVKDPGTNEGQRIQMRGLGSEYTVTTFNGAAVRATSGGSIGQSTRDFNYDIFASELFGRTDVYKTPLAELEEGGVAGVVDMQTPRPFDSKKQTFRYSAAVARNTRSGLNSPRMFALYSNTWGDWGLLVGVTRSGSKNANAGFQSTGTYASTNQRLDPGSFNYTYNLTDPSANYSGVGLADLRNAILPRFFRSSTSETERDRVGFNTSLQWKSGDWDVSLDTLASQLKDKNKSNSIAFPIRDSTGANALIPRGVTVDQKNNLQGSLANVQAISGSAVSRAETEFKYVTLNAKWRATDALRFTGQLGTNRSEAWSTNASINGETGNGNFDNRHTITFNTTDDPMFPQLSSDRNLLDPNLYRVFGYSGGYRTETDKQKNIKLVAEYDYGFWNVEAKLKTGLSRAVSTKDSRQFTTTNLLNAQRLANGKLFSESTAAEKAAYAQGFMVPNDLKNVKIDNVPTDYAVISKDFIYGNLNAVAANRAAAPNFGGTFVAKETIDAFFVQSDFETKFLDRDLRANAGVRYVRTTMDVDNYRLNSSNVYNPQQAKSSYHNVLPSLSLAYDLTDDLVGRASWGKTLTRSSISLIARPFFVPGAGDLIVNANNPDLRPQQSSSLDAGLEWYFEKGGVLALSVFQKDIKDRPQSQSTFVPFSSLGLPKELWTSNIQGTVTADPNTPVELRRWANADEFKVKGLEIAYQQAYRRLPAPFNNLGSIVSYTRIDAAGFKAQYNGAVYELPIIPKSTYALTLYYEQGPLALRTSYNHKTEFANQGAPALNPLGYNRWFNERGYLDASVSYKFSDALELRLDGSNLTNERTYDFLRHFEGRYGDEHSRIENANLAGKTFTLTLRGKF</sequence>
<reference evidence="9 10" key="1">
    <citation type="submission" date="2019-02" db="EMBL/GenBank/DDBJ databases">
        <title>Draft Genome Sequences of Six Type Strains of the Genus Massilia.</title>
        <authorList>
            <person name="Miess H."/>
            <person name="Frediansyhah A."/>
            <person name="Gross H."/>
        </authorList>
    </citation>
    <scope>NUCLEOTIDE SEQUENCE [LARGE SCALE GENOMIC DNA]</scope>
    <source>
        <strain evidence="9 10">DSM 17473</strain>
    </source>
</reference>
<feature type="domain" description="TonB-dependent receptor-like beta-barrel" evidence="7">
    <location>
        <begin position="529"/>
        <end position="1014"/>
    </location>
</feature>
<comment type="subcellular location">
    <subcellularLocation>
        <location evidence="1 5">Cell outer membrane</location>
    </subcellularLocation>
</comment>
<dbReference type="PANTHER" id="PTHR40980">
    <property type="entry name" value="PLUG DOMAIN-CONTAINING PROTEIN"/>
    <property type="match status" value="1"/>
</dbReference>
<dbReference type="PANTHER" id="PTHR40980:SF3">
    <property type="entry name" value="TONB-DEPENDENT RECEPTOR-LIKE BETA-BARREL DOMAIN-CONTAINING PROTEIN"/>
    <property type="match status" value="1"/>
</dbReference>
<dbReference type="InterPro" id="IPR012910">
    <property type="entry name" value="Plug_dom"/>
</dbReference>
<proteinExistence type="inferred from homology"/>
<keyword evidence="9" id="KW-0675">Receptor</keyword>
<dbReference type="InterPro" id="IPR000531">
    <property type="entry name" value="Beta-barrel_TonB"/>
</dbReference>
<evidence type="ECO:0000256" key="5">
    <source>
        <dbReference type="RuleBase" id="RU003357"/>
    </source>
</evidence>
<dbReference type="CDD" id="cd01347">
    <property type="entry name" value="ligand_gated_channel"/>
    <property type="match status" value="1"/>
</dbReference>
<dbReference type="Gene3D" id="2.40.170.20">
    <property type="entry name" value="TonB-dependent receptor, beta-barrel domain"/>
    <property type="match status" value="1"/>
</dbReference>
<keyword evidence="5" id="KW-0798">TonB box</keyword>
<keyword evidence="3 5" id="KW-0472">Membrane</keyword>
<dbReference type="InterPro" id="IPR036942">
    <property type="entry name" value="Beta-barrel_TonB_sf"/>
</dbReference>
<evidence type="ECO:0000256" key="3">
    <source>
        <dbReference type="ARBA" id="ARBA00023136"/>
    </source>
</evidence>
<accession>A0A4P6KT81</accession>
<dbReference type="AlphaFoldDB" id="A0A4P6KT81"/>